<organism evidence="1 2">
    <name type="scientific">Microbulbifer variabilis</name>
    <dbReference type="NCBI Taxonomy" id="266805"/>
    <lineage>
        <taxon>Bacteria</taxon>
        <taxon>Pseudomonadati</taxon>
        <taxon>Pseudomonadota</taxon>
        <taxon>Gammaproteobacteria</taxon>
        <taxon>Cellvibrionales</taxon>
        <taxon>Microbulbiferaceae</taxon>
        <taxon>Microbulbifer</taxon>
    </lineage>
</organism>
<dbReference type="Proteomes" id="UP001055658">
    <property type="component" value="Chromosome"/>
</dbReference>
<proteinExistence type="predicted"/>
<evidence type="ECO:0000313" key="1">
    <source>
        <dbReference type="EMBL" id="USD21709.1"/>
    </source>
</evidence>
<keyword evidence="2" id="KW-1185">Reference proteome</keyword>
<dbReference type="EMBL" id="CP092418">
    <property type="protein sequence ID" value="USD21709.1"/>
    <property type="molecule type" value="Genomic_DNA"/>
</dbReference>
<evidence type="ECO:0000313" key="2">
    <source>
        <dbReference type="Proteomes" id="UP001055658"/>
    </source>
</evidence>
<sequence>MEKRKKLLWFSLLTVSLIGIGFLLGMFGSALKPPANAGELSPSIDIADLEPGEILTRDVNYDAGGKWGFRYIIYKNYESEITVFGVPLREGMVNMPDITWWRWGTECRNFGPTMKNGKVVPQSQFKCHDHELNTWFAKENVWDLEGNNLGKYTEDMERVRFSIKGFELILHMYY</sequence>
<gene>
    <name evidence="1" type="ORF">MJO52_00780</name>
</gene>
<reference evidence="1" key="1">
    <citation type="submission" date="2022-02" db="EMBL/GenBank/DDBJ databases">
        <title>Coral-associated bacteria.</title>
        <authorList>
            <person name="Tang K."/>
            <person name="Wang X."/>
        </authorList>
    </citation>
    <scope>NUCLEOTIDE SEQUENCE</scope>
    <source>
        <strain evidence="1">SCSIO 43006</strain>
    </source>
</reference>
<dbReference type="RefSeq" id="WP_252084113.1">
    <property type="nucleotide sequence ID" value="NZ_CP092418.1"/>
</dbReference>
<accession>A0ABY4VBP7</accession>
<protein>
    <submittedName>
        <fullName evidence="1">Uncharacterized protein</fullName>
    </submittedName>
</protein>
<name>A0ABY4VBP7_9GAMM</name>